<evidence type="ECO:0000313" key="1">
    <source>
        <dbReference type="EMBL" id="SPO35358.1"/>
    </source>
</evidence>
<reference evidence="1 2" key="1">
    <citation type="submission" date="2018-03" db="EMBL/GenBank/DDBJ databases">
        <authorList>
            <person name="Guldener U."/>
        </authorList>
    </citation>
    <scope>NUCLEOTIDE SEQUENCE [LARGE SCALE GENOMIC DNA]</scope>
    <source>
        <strain evidence="1 2">DAOM196992</strain>
    </source>
</reference>
<keyword evidence="2" id="KW-1185">Reference proteome</keyword>
<name>A0A5C3ESW8_9BASI</name>
<sequence length="128" mass="13824">MTLRLCRISTARSALIMAASDVSRLTPIVALIVHGRRQVTLCAFCFDSEPEGTRQQATIRGSSRAQRLRVTSIARSGCQNIDPASQPASQTPVPFSLPLARAEALAKGKDAGIKTCIWRRQPAPPPDD</sequence>
<dbReference type="Proteomes" id="UP000323386">
    <property type="component" value="Unassembled WGS sequence"/>
</dbReference>
<dbReference type="EMBL" id="OOIP01000002">
    <property type="protein sequence ID" value="SPO35358.1"/>
    <property type="molecule type" value="Genomic_DNA"/>
</dbReference>
<dbReference type="AlphaFoldDB" id="A0A5C3ESW8"/>
<organism evidence="1 2">
    <name type="scientific">Pseudozyma flocculosa</name>
    <dbReference type="NCBI Taxonomy" id="84751"/>
    <lineage>
        <taxon>Eukaryota</taxon>
        <taxon>Fungi</taxon>
        <taxon>Dikarya</taxon>
        <taxon>Basidiomycota</taxon>
        <taxon>Ustilaginomycotina</taxon>
        <taxon>Ustilaginomycetes</taxon>
        <taxon>Ustilaginales</taxon>
        <taxon>Ustilaginaceae</taxon>
        <taxon>Pseudozyma</taxon>
    </lineage>
</organism>
<protein>
    <submittedName>
        <fullName evidence="1">Uncharacterized protein</fullName>
    </submittedName>
</protein>
<proteinExistence type="predicted"/>
<evidence type="ECO:0000313" key="2">
    <source>
        <dbReference type="Proteomes" id="UP000323386"/>
    </source>
</evidence>
<accession>A0A5C3ESW8</accession>
<gene>
    <name evidence="1" type="ORF">PSFLO_00829</name>
</gene>